<evidence type="ECO:0000313" key="3">
    <source>
        <dbReference type="Proteomes" id="UP000498740"/>
    </source>
</evidence>
<dbReference type="AlphaFoldDB" id="A0A7J0CIE4"/>
<gene>
    <name evidence="2" type="ORF">Smic_07960</name>
</gene>
<name>A0A7J0CIE4_STRMI</name>
<comment type="caution">
    <text evidence="2">The sequence shown here is derived from an EMBL/GenBank/DDBJ whole genome shotgun (WGS) entry which is preliminary data.</text>
</comment>
<dbReference type="EMBL" id="BLWD01000001">
    <property type="protein sequence ID" value="GFN02240.1"/>
    <property type="molecule type" value="Genomic_DNA"/>
</dbReference>
<proteinExistence type="predicted"/>
<dbReference type="Proteomes" id="UP000498740">
    <property type="component" value="Unassembled WGS sequence"/>
</dbReference>
<evidence type="ECO:0000313" key="2">
    <source>
        <dbReference type="EMBL" id="GFN02240.1"/>
    </source>
</evidence>
<organism evidence="2 3">
    <name type="scientific">Streptomyces microflavus</name>
    <name type="common">Streptomyces lipmanii</name>
    <dbReference type="NCBI Taxonomy" id="1919"/>
    <lineage>
        <taxon>Bacteria</taxon>
        <taxon>Bacillati</taxon>
        <taxon>Actinomycetota</taxon>
        <taxon>Actinomycetes</taxon>
        <taxon>Kitasatosporales</taxon>
        <taxon>Streptomycetaceae</taxon>
        <taxon>Streptomyces</taxon>
    </lineage>
</organism>
<protein>
    <submittedName>
        <fullName evidence="2">Uncharacterized protein</fullName>
    </submittedName>
</protein>
<evidence type="ECO:0000256" key="1">
    <source>
        <dbReference type="SAM" id="MobiDB-lite"/>
    </source>
</evidence>
<sequence>MADECCGTGPTTSTLWGAAAPEPPSRVWQVRELQAAAASGVLLGASFLAPSAFSTPLMLAALAVGAATFAPAPSGPCCAAVSASDC</sequence>
<accession>A0A7J0CIE4</accession>
<reference evidence="2 3" key="1">
    <citation type="submission" date="2020-05" db="EMBL/GenBank/DDBJ databases">
        <title>Whole genome shotgun sequence of Streptomyces microflavus NBRC 13062.</title>
        <authorList>
            <person name="Komaki H."/>
            <person name="Tamura T."/>
        </authorList>
    </citation>
    <scope>NUCLEOTIDE SEQUENCE [LARGE SCALE GENOMIC DNA]</scope>
    <source>
        <strain evidence="2 3">NBRC 13062</strain>
    </source>
</reference>
<feature type="region of interest" description="Disordered" evidence="1">
    <location>
        <begin position="1"/>
        <end position="20"/>
    </location>
</feature>